<evidence type="ECO:0000256" key="3">
    <source>
        <dbReference type="ARBA" id="ARBA00022679"/>
    </source>
</evidence>
<comment type="catalytic activity">
    <reaction evidence="6">
        <text>a 2-methoxy-6-(all-trans-polyprenyl)benzene-1,4-diol + S-adenosyl-L-methionine = a 5-methoxy-2-methyl-3-(all-trans-polyprenyl)benzene-1,4-diol + S-adenosyl-L-homocysteine + H(+)</text>
        <dbReference type="Rhea" id="RHEA:28286"/>
        <dbReference type="Rhea" id="RHEA-COMP:10858"/>
        <dbReference type="Rhea" id="RHEA-COMP:10859"/>
        <dbReference type="ChEBI" id="CHEBI:15378"/>
        <dbReference type="ChEBI" id="CHEBI:57856"/>
        <dbReference type="ChEBI" id="CHEBI:59789"/>
        <dbReference type="ChEBI" id="CHEBI:84166"/>
        <dbReference type="ChEBI" id="CHEBI:84167"/>
        <dbReference type="EC" id="2.1.1.201"/>
    </reaction>
</comment>
<dbReference type="HAMAP" id="MF_01813">
    <property type="entry name" value="MenG_UbiE_methyltr"/>
    <property type="match status" value="1"/>
</dbReference>
<sequence>MTIRQKDDAGDDTAFGYRTVALGDKQTMVDDVFHKVARRYDIMNDAMSGGLHRLWKDAFIAKLAPPRSGTRPYEVLDVAGGTGDITFRILNKAHDRAKVTICDINHAMLTVGRERAERRGVASRIEFVQGNAEDLPIASDRFNAYTIAFGIRNVPRIQEAVNEAFRVLKPGGRFMCLEFSQMDLPLADKLYDLYSFNVIPAIGKVIAGDAEPYRYLVESIRVFPHKARFAKMISDAGFSRVDVTPLAGGAVAIHSGWKL</sequence>
<dbReference type="InterPro" id="IPR004033">
    <property type="entry name" value="UbiE/COQ5_MeTrFase"/>
</dbReference>
<dbReference type="SUPFAM" id="SSF53335">
    <property type="entry name" value="S-adenosyl-L-methionine-dependent methyltransferases"/>
    <property type="match status" value="1"/>
</dbReference>
<comment type="pathway">
    <text evidence="6">Quinol/quinone metabolism; menaquinone biosynthesis; menaquinol from 1,4-dihydroxy-2-naphthoate: step 2/2.</text>
</comment>
<dbReference type="Gene3D" id="3.40.50.150">
    <property type="entry name" value="Vaccinia Virus protein VP39"/>
    <property type="match status" value="1"/>
</dbReference>
<dbReference type="EMBL" id="JAOQNS010000018">
    <property type="protein sequence ID" value="MCW2310066.1"/>
    <property type="molecule type" value="Genomic_DNA"/>
</dbReference>
<comment type="function">
    <text evidence="6">Methyltransferase required for the conversion of demethylmenaquinol (DMKH2) to menaquinol (MKH2) and the conversion of 2-polyprenyl-6-methoxy-1,4-benzoquinol (DDMQH2) to 2-polyprenyl-3-methyl-6-methoxy-1,4-benzoquinol (DMQH2).</text>
</comment>
<dbReference type="InterPro" id="IPR023576">
    <property type="entry name" value="UbiE/COQ5_MeTrFase_CS"/>
</dbReference>
<dbReference type="EC" id="2.1.1.201" evidence="6"/>
<dbReference type="PANTHER" id="PTHR43591">
    <property type="entry name" value="METHYLTRANSFERASE"/>
    <property type="match status" value="1"/>
</dbReference>
<evidence type="ECO:0000313" key="8">
    <source>
        <dbReference type="Proteomes" id="UP001209755"/>
    </source>
</evidence>
<dbReference type="Proteomes" id="UP001209755">
    <property type="component" value="Unassembled WGS sequence"/>
</dbReference>
<feature type="binding site" evidence="6">
    <location>
        <begin position="131"/>
        <end position="132"/>
    </location>
    <ligand>
        <name>S-adenosyl-L-methionine</name>
        <dbReference type="ChEBI" id="CHEBI:59789"/>
    </ligand>
</feature>
<dbReference type="Pfam" id="PF01209">
    <property type="entry name" value="Ubie_methyltran"/>
    <property type="match status" value="1"/>
</dbReference>
<gene>
    <name evidence="6" type="primary">ubiE</name>
    <name evidence="7" type="ORF">M2319_004431</name>
</gene>
<dbReference type="PROSITE" id="PS01183">
    <property type="entry name" value="UBIE_1"/>
    <property type="match status" value="1"/>
</dbReference>
<dbReference type="GO" id="GO:0008425">
    <property type="term" value="F:2-methoxy-6-polyprenyl-1,4-benzoquinol methyltransferase activity"/>
    <property type="evidence" value="ECO:0007669"/>
    <property type="project" value="UniProtKB-EC"/>
</dbReference>
<dbReference type="GO" id="GO:0043770">
    <property type="term" value="F:demethylmenaquinone methyltransferase activity"/>
    <property type="evidence" value="ECO:0007669"/>
    <property type="project" value="UniProtKB-EC"/>
</dbReference>
<comment type="caution">
    <text evidence="6">Lacks conserved residue(s) required for the propagation of feature annotation.</text>
</comment>
<evidence type="ECO:0000256" key="2">
    <source>
        <dbReference type="ARBA" id="ARBA00022603"/>
    </source>
</evidence>
<evidence type="ECO:0000256" key="4">
    <source>
        <dbReference type="ARBA" id="ARBA00022688"/>
    </source>
</evidence>
<comment type="caution">
    <text evidence="7">The sequence shown here is derived from an EMBL/GenBank/DDBJ whole genome shotgun (WGS) entry which is preliminary data.</text>
</comment>
<keyword evidence="1 6" id="KW-0474">Menaquinone biosynthesis</keyword>
<accession>A0ABT3HIH7</accession>
<comment type="pathway">
    <text evidence="6">Cofactor biosynthesis; ubiquinone biosynthesis.</text>
</comment>
<keyword evidence="8" id="KW-1185">Reference proteome</keyword>
<reference evidence="8" key="1">
    <citation type="submission" date="2023-07" db="EMBL/GenBank/DDBJ databases">
        <title>Genome sequencing of Purple Non-Sulfur Bacteria from various extreme environments.</title>
        <authorList>
            <person name="Mayer M."/>
        </authorList>
    </citation>
    <scope>NUCLEOTIDE SEQUENCE [LARGE SCALE GENOMIC DNA]</scope>
    <source>
        <strain evidence="8">DSM 17935</strain>
    </source>
</reference>
<dbReference type="NCBIfam" id="TIGR01934">
    <property type="entry name" value="MenG_MenH_UbiE"/>
    <property type="match status" value="1"/>
</dbReference>
<protein>
    <recommendedName>
        <fullName evidence="6">Ubiquinone/menaquinone biosynthesis C-methyltransferase UbiE</fullName>
        <ecNumber evidence="6">2.1.1.163</ecNumber>
        <ecNumber evidence="6">2.1.1.201</ecNumber>
    </recommendedName>
    <alternativeName>
        <fullName evidence="6">2-methoxy-6-polyprenyl-1,4-benzoquinol methylase</fullName>
    </alternativeName>
    <alternativeName>
        <fullName evidence="6">Demethylmenaquinone methyltransferase</fullName>
    </alternativeName>
</protein>
<evidence type="ECO:0000256" key="1">
    <source>
        <dbReference type="ARBA" id="ARBA00022428"/>
    </source>
</evidence>
<organism evidence="7 8">
    <name type="scientific">Rhodobium gokarnense</name>
    <dbReference type="NCBI Taxonomy" id="364296"/>
    <lineage>
        <taxon>Bacteria</taxon>
        <taxon>Pseudomonadati</taxon>
        <taxon>Pseudomonadota</taxon>
        <taxon>Alphaproteobacteria</taxon>
        <taxon>Hyphomicrobiales</taxon>
        <taxon>Rhodobiaceae</taxon>
        <taxon>Rhodobium</taxon>
    </lineage>
</organism>
<evidence type="ECO:0000256" key="6">
    <source>
        <dbReference type="HAMAP-Rule" id="MF_01813"/>
    </source>
</evidence>
<dbReference type="GO" id="GO:0032259">
    <property type="term" value="P:methylation"/>
    <property type="evidence" value="ECO:0007669"/>
    <property type="project" value="UniProtKB-KW"/>
</dbReference>
<evidence type="ECO:0000313" key="7">
    <source>
        <dbReference type="EMBL" id="MCW2310066.1"/>
    </source>
</evidence>
<dbReference type="NCBIfam" id="NF001244">
    <property type="entry name" value="PRK00216.1-5"/>
    <property type="match status" value="1"/>
</dbReference>
<dbReference type="CDD" id="cd02440">
    <property type="entry name" value="AdoMet_MTases"/>
    <property type="match status" value="1"/>
</dbReference>
<feature type="binding site" evidence="6">
    <location>
        <position position="103"/>
    </location>
    <ligand>
        <name>S-adenosyl-L-methionine</name>
        <dbReference type="ChEBI" id="CHEBI:59789"/>
    </ligand>
</feature>
<keyword evidence="2 6" id="KW-0489">Methyltransferase</keyword>
<proteinExistence type="inferred from homology"/>
<comment type="similarity">
    <text evidence="6">Belongs to the class I-like SAM-binding methyltransferase superfamily. MenG/UbiE family.</text>
</comment>
<dbReference type="PROSITE" id="PS01184">
    <property type="entry name" value="UBIE_2"/>
    <property type="match status" value="1"/>
</dbReference>
<dbReference type="PANTHER" id="PTHR43591:SF24">
    <property type="entry name" value="2-METHOXY-6-POLYPRENYL-1,4-BENZOQUINOL METHYLASE, MITOCHONDRIAL"/>
    <property type="match status" value="1"/>
</dbReference>
<dbReference type="EC" id="2.1.1.163" evidence="6"/>
<dbReference type="PROSITE" id="PS51608">
    <property type="entry name" value="SAM_MT_UBIE"/>
    <property type="match status" value="1"/>
</dbReference>
<feature type="binding site" evidence="6">
    <location>
        <position position="82"/>
    </location>
    <ligand>
        <name>S-adenosyl-L-methionine</name>
        <dbReference type="ChEBI" id="CHEBI:59789"/>
    </ligand>
</feature>
<keyword evidence="4 6" id="KW-0831">Ubiquinone biosynthesis</keyword>
<dbReference type="RefSeq" id="WP_264603643.1">
    <property type="nucleotide sequence ID" value="NZ_JAOQNS010000018.1"/>
</dbReference>
<keyword evidence="5 6" id="KW-0949">S-adenosyl-L-methionine</keyword>
<name>A0ABT3HIH7_9HYPH</name>
<keyword evidence="3 6" id="KW-0808">Transferase</keyword>
<evidence type="ECO:0000256" key="5">
    <source>
        <dbReference type="ARBA" id="ARBA00022691"/>
    </source>
</evidence>
<dbReference type="NCBIfam" id="NF001242">
    <property type="entry name" value="PRK00216.1-3"/>
    <property type="match status" value="1"/>
</dbReference>
<dbReference type="InterPro" id="IPR029063">
    <property type="entry name" value="SAM-dependent_MTases_sf"/>
</dbReference>
<comment type="catalytic activity">
    <reaction evidence="6">
        <text>a 2-demethylmenaquinol + S-adenosyl-L-methionine = a menaquinol + S-adenosyl-L-homocysteine + H(+)</text>
        <dbReference type="Rhea" id="RHEA:42640"/>
        <dbReference type="Rhea" id="RHEA-COMP:9539"/>
        <dbReference type="Rhea" id="RHEA-COMP:9563"/>
        <dbReference type="ChEBI" id="CHEBI:15378"/>
        <dbReference type="ChEBI" id="CHEBI:18151"/>
        <dbReference type="ChEBI" id="CHEBI:55437"/>
        <dbReference type="ChEBI" id="CHEBI:57856"/>
        <dbReference type="ChEBI" id="CHEBI:59789"/>
        <dbReference type="EC" id="2.1.1.163"/>
    </reaction>
</comment>